<keyword evidence="5" id="KW-1185">Reference proteome</keyword>
<dbReference type="Pfam" id="PF01839">
    <property type="entry name" value="FG-GAP"/>
    <property type="match status" value="1"/>
</dbReference>
<dbReference type="RefSeq" id="WP_137967195.1">
    <property type="nucleotide sequence ID" value="NZ_BJHV01000001.1"/>
</dbReference>
<feature type="compositionally biased region" description="Low complexity" evidence="2">
    <location>
        <begin position="458"/>
        <end position="479"/>
    </location>
</feature>
<dbReference type="InterPro" id="IPR013517">
    <property type="entry name" value="FG-GAP"/>
</dbReference>
<evidence type="ECO:0000313" key="5">
    <source>
        <dbReference type="Proteomes" id="UP000299290"/>
    </source>
</evidence>
<evidence type="ECO:0000256" key="3">
    <source>
        <dbReference type="SAM" id="SignalP"/>
    </source>
</evidence>
<evidence type="ECO:0000256" key="2">
    <source>
        <dbReference type="SAM" id="MobiDB-lite"/>
    </source>
</evidence>
<organism evidence="4 5">
    <name type="scientific">Streptomyces antimycoticus</name>
    <dbReference type="NCBI Taxonomy" id="68175"/>
    <lineage>
        <taxon>Bacteria</taxon>
        <taxon>Bacillati</taxon>
        <taxon>Actinomycetota</taxon>
        <taxon>Actinomycetes</taxon>
        <taxon>Kitasatosporales</taxon>
        <taxon>Streptomycetaceae</taxon>
        <taxon>Streptomyces</taxon>
        <taxon>Streptomyces violaceusniger group</taxon>
    </lineage>
</organism>
<feature type="region of interest" description="Disordered" evidence="2">
    <location>
        <begin position="456"/>
        <end position="529"/>
    </location>
</feature>
<feature type="chain" id="PRO_5020468906" description="Histidine kinase" evidence="3">
    <location>
        <begin position="19"/>
        <end position="529"/>
    </location>
</feature>
<feature type="compositionally biased region" description="Basic and acidic residues" evidence="2">
    <location>
        <begin position="74"/>
        <end position="83"/>
    </location>
</feature>
<keyword evidence="1 3" id="KW-0732">Signal</keyword>
<feature type="compositionally biased region" description="Basic and acidic residues" evidence="2">
    <location>
        <begin position="208"/>
        <end position="225"/>
    </location>
</feature>
<name>A0A4D4KGR2_9ACTN</name>
<evidence type="ECO:0000256" key="1">
    <source>
        <dbReference type="ARBA" id="ARBA00022729"/>
    </source>
</evidence>
<evidence type="ECO:0008006" key="6">
    <source>
        <dbReference type="Google" id="ProtNLM"/>
    </source>
</evidence>
<sequence>MRLHGRIATLLVAGAALAACSGGSGGSGGYDGSGGGGHADAGTPRTPSTTSAGLRWSPPRQGPERPAAGTATVSRERHGRDLNGDGYDDLAAYDKDRINIVYGSPHGLDPRTRTTVRACLLKPPVPAAEDVRLVRADLDGDGHTDLIADFSGRRALVLWSGPRGITEVSDLPDQGAVETGDFDGDGHADLFRLGTTETSSGTVAYGPLRRDGAPARRQDLKDPPPGKDSVPYEATAADIDGDGRTDLAVRMRWTDPESEGDGDITDTGLWVHRGGSGGLRYDAGRSGPHVLGRVGVPADVDGNGTEDVTEVTFLAFRKELHITTQRGEDREGHTTVLHRIPGVGVRAPDFGGTKGLAIGDVTGDGRADLVVGADQANNNQGLVLLLRDAAHPAEGHLQAVDLESPGVPGEDGRYRRTRLAPVAPLLDVDGDGHLDVVATARWGGYWTLPGRTPAWTHPAPAASPAGSSTDPAAPPALRGRGTRPGPPARTRPEPAARTRPEPAARTRPGPRLSAGPGPLSGAGRLSPGA</sequence>
<dbReference type="AlphaFoldDB" id="A0A4D4KGR2"/>
<dbReference type="PANTHER" id="PTHR46580">
    <property type="entry name" value="SENSOR KINASE-RELATED"/>
    <property type="match status" value="1"/>
</dbReference>
<reference evidence="4 5" key="1">
    <citation type="journal article" date="2020" name="Int. J. Syst. Evol. Microbiol.">
        <title>Reclassification of Streptomyces castelarensis and Streptomyces sporoclivatus as later heterotypic synonyms of Streptomyces antimycoticus.</title>
        <authorList>
            <person name="Komaki H."/>
            <person name="Tamura T."/>
        </authorList>
    </citation>
    <scope>NUCLEOTIDE SEQUENCE [LARGE SCALE GENOMIC DNA]</scope>
    <source>
        <strain evidence="4 5">NBRC 12839</strain>
    </source>
</reference>
<dbReference type="Proteomes" id="UP000299290">
    <property type="component" value="Unassembled WGS sequence"/>
</dbReference>
<feature type="region of interest" description="Disordered" evidence="2">
    <location>
        <begin position="201"/>
        <end position="237"/>
    </location>
</feature>
<gene>
    <name evidence="4" type="ORF">SANT12839_059650</name>
</gene>
<dbReference type="PROSITE" id="PS51257">
    <property type="entry name" value="PROKAR_LIPOPROTEIN"/>
    <property type="match status" value="1"/>
</dbReference>
<feature type="compositionally biased region" description="Gly residues" evidence="2">
    <location>
        <begin position="23"/>
        <end position="39"/>
    </location>
</feature>
<dbReference type="EMBL" id="BJHV01000001">
    <property type="protein sequence ID" value="GDY45083.1"/>
    <property type="molecule type" value="Genomic_DNA"/>
</dbReference>
<feature type="compositionally biased region" description="Basic and acidic residues" evidence="2">
    <location>
        <begin position="490"/>
        <end position="504"/>
    </location>
</feature>
<protein>
    <recommendedName>
        <fullName evidence="6">Histidine kinase</fullName>
    </recommendedName>
</protein>
<proteinExistence type="predicted"/>
<dbReference type="InterPro" id="IPR028994">
    <property type="entry name" value="Integrin_alpha_N"/>
</dbReference>
<comment type="caution">
    <text evidence="4">The sequence shown here is derived from an EMBL/GenBank/DDBJ whole genome shotgun (WGS) entry which is preliminary data.</text>
</comment>
<feature type="region of interest" description="Disordered" evidence="2">
    <location>
        <begin position="23"/>
        <end position="86"/>
    </location>
</feature>
<evidence type="ECO:0000313" key="4">
    <source>
        <dbReference type="EMBL" id="GDY45083.1"/>
    </source>
</evidence>
<dbReference type="Gene3D" id="2.130.10.130">
    <property type="entry name" value="Integrin alpha, N-terminal"/>
    <property type="match status" value="3"/>
</dbReference>
<feature type="signal peptide" evidence="3">
    <location>
        <begin position="1"/>
        <end position="18"/>
    </location>
</feature>
<dbReference type="SUPFAM" id="SSF69318">
    <property type="entry name" value="Integrin alpha N-terminal domain"/>
    <property type="match status" value="1"/>
</dbReference>
<accession>A0A4D4KGR2</accession>